<dbReference type="SUPFAM" id="SSF52540">
    <property type="entry name" value="P-loop containing nucleoside triphosphate hydrolases"/>
    <property type="match status" value="1"/>
</dbReference>
<dbReference type="GO" id="GO:0005829">
    <property type="term" value="C:cytosol"/>
    <property type="evidence" value="ECO:0007669"/>
    <property type="project" value="TreeGrafter"/>
</dbReference>
<proteinExistence type="predicted"/>
<dbReference type="Gene3D" id="3.40.50.300">
    <property type="entry name" value="P-loop containing nucleotide triphosphate hydrolases"/>
    <property type="match status" value="1"/>
</dbReference>
<dbReference type="InterPro" id="IPR027417">
    <property type="entry name" value="P-loop_NTPase"/>
</dbReference>
<evidence type="ECO:0000313" key="3">
    <source>
        <dbReference type="EMBL" id="MSU03556.1"/>
    </source>
</evidence>
<dbReference type="GO" id="GO:0005524">
    <property type="term" value="F:ATP binding"/>
    <property type="evidence" value="ECO:0007669"/>
    <property type="project" value="UniProtKB-KW"/>
</dbReference>
<accession>A0A6N7XQ08</accession>
<dbReference type="PANTHER" id="PTHR43384:SF6">
    <property type="entry name" value="SEPTUM SITE-DETERMINING PROTEIN MIND HOMOLOG, CHLOROPLASTIC"/>
    <property type="match status" value="1"/>
</dbReference>
<dbReference type="PANTHER" id="PTHR43384">
    <property type="entry name" value="SEPTUM SITE-DETERMINING PROTEIN MIND HOMOLOG, CHLOROPLASTIC-RELATED"/>
    <property type="match status" value="1"/>
</dbReference>
<evidence type="ECO:0000313" key="4">
    <source>
        <dbReference type="Proteomes" id="UP000469523"/>
    </source>
</evidence>
<evidence type="ECO:0000256" key="1">
    <source>
        <dbReference type="ARBA" id="ARBA00022741"/>
    </source>
</evidence>
<name>A0A6N7XQ08_9FIRM</name>
<dbReference type="GO" id="GO:0009898">
    <property type="term" value="C:cytoplasmic side of plasma membrane"/>
    <property type="evidence" value="ECO:0007669"/>
    <property type="project" value="TreeGrafter"/>
</dbReference>
<dbReference type="GO" id="GO:0016887">
    <property type="term" value="F:ATP hydrolysis activity"/>
    <property type="evidence" value="ECO:0007669"/>
    <property type="project" value="TreeGrafter"/>
</dbReference>
<protein>
    <submittedName>
        <fullName evidence="3">ParA family protein</fullName>
    </submittedName>
</protein>
<dbReference type="AlphaFoldDB" id="A0A6N7XQ08"/>
<keyword evidence="1" id="KW-0547">Nucleotide-binding</keyword>
<gene>
    <name evidence="3" type="ORF">FYJ83_19035</name>
</gene>
<evidence type="ECO:0000256" key="2">
    <source>
        <dbReference type="ARBA" id="ARBA00022840"/>
    </source>
</evidence>
<keyword evidence="4" id="KW-1185">Reference proteome</keyword>
<keyword evidence="2" id="KW-0067">ATP-binding</keyword>
<reference evidence="3 4" key="1">
    <citation type="submission" date="2019-09" db="EMBL/GenBank/DDBJ databases">
        <title>In-depth cultivation of the pig gut microbiome towards novel bacterial diversity and tailored functional studies.</title>
        <authorList>
            <person name="Wylensek D."/>
            <person name="Hitch T.C.A."/>
            <person name="Clavel T."/>
        </authorList>
    </citation>
    <scope>NUCLEOTIDE SEQUENCE [LARGE SCALE GENOMIC DNA]</scope>
    <source>
        <strain evidence="3 4">WCA3-693-APC-4?</strain>
    </source>
</reference>
<dbReference type="Proteomes" id="UP000469523">
    <property type="component" value="Unassembled WGS sequence"/>
</dbReference>
<dbReference type="EMBL" id="VUNQ01000091">
    <property type="protein sequence ID" value="MSU03556.1"/>
    <property type="molecule type" value="Genomic_DNA"/>
</dbReference>
<dbReference type="GO" id="GO:0051782">
    <property type="term" value="P:negative regulation of cell division"/>
    <property type="evidence" value="ECO:0007669"/>
    <property type="project" value="TreeGrafter"/>
</dbReference>
<dbReference type="InterPro" id="IPR050625">
    <property type="entry name" value="ParA/MinD_ATPase"/>
</dbReference>
<comment type="caution">
    <text evidence="3">The sequence shown here is derived from an EMBL/GenBank/DDBJ whole genome shotgun (WGS) entry which is preliminary data.</text>
</comment>
<sequence>MLNFKKKGIFTRKTEEKVQEGILHGGVLAVWGSPGSGKTIVATKIAKYLADKKKNVVLVLCDMTAPMLPCICPPSDLEYEKSLGSILAAAHVSEPLVKHNMITHKRLSYLTILGMLKGENEYTYPPYTEVQVRELIENLRKIAPFVIIDCGSYIANDILSAVALMESDSVLRLANCDLKSISYLSSQLPLLRDSKWDADKQYRIASNLKPQQSIEHISHALGSVAFKLPYSQELEEQYLAGNLFADLSMKDSRAFRKEIEKIAREVFGC</sequence>
<organism evidence="3 4">
    <name type="scientific">Tissierella pigra</name>
    <dbReference type="NCBI Taxonomy" id="2607614"/>
    <lineage>
        <taxon>Bacteria</taxon>
        <taxon>Bacillati</taxon>
        <taxon>Bacillota</taxon>
        <taxon>Tissierellia</taxon>
        <taxon>Tissierellales</taxon>
        <taxon>Tissierellaceae</taxon>
        <taxon>Tissierella</taxon>
    </lineage>
</organism>